<evidence type="ECO:0000256" key="3">
    <source>
        <dbReference type="ARBA" id="ARBA00022692"/>
    </source>
</evidence>
<dbReference type="OrthoDB" id="1806048at2"/>
<evidence type="ECO:0000256" key="6">
    <source>
        <dbReference type="SAM" id="Coils"/>
    </source>
</evidence>
<keyword evidence="2" id="KW-1134">Transmembrane beta strand</keyword>
<dbReference type="SUPFAM" id="SSF56954">
    <property type="entry name" value="Outer membrane efflux proteins (OEP)"/>
    <property type="match status" value="1"/>
</dbReference>
<dbReference type="AlphaFoldDB" id="A0A3G1KTX8"/>
<sequence>MKRKLAGMCLILVFFSVFFFCRIGLALAQETPETTTDQSRAISLEEAINLTLANNVDLKLLEKQITARELDLDKADFYSEKLWDADEKVQEGWEEYYQQRHQFKLAKAAGVLTEAQIAQMEEELSAAEEELQSNSQYQVDNLANAQVTELYQTKAALGLNVTKLGVDIARKEYALLTRQDYYEVLKDQRLVAVKQAAAQRAQSQYQLALDSYQAGFRAKDDMLMAQAQLSLMKADVAKAQNDLHLAEIELKKVMGLSADTPLKLKDDFSGTESITPLEQGLDQALENRVEIKKADMELQVAQINMELAKRYTAPKTFDYRQIQLDLDNARLTLDQQKLSVQAEVYGSYQTVLATGTMLDCVTESVKQAEEALEIATYRYQEGYGIPSSVLKSLNMEDAGGTVFEVLAAQEKLSEVEEKVVEITYGYNLAKSKYAVDICADLATEKDEQFKK</sequence>
<evidence type="ECO:0000256" key="4">
    <source>
        <dbReference type="ARBA" id="ARBA00023136"/>
    </source>
</evidence>
<evidence type="ECO:0000256" key="1">
    <source>
        <dbReference type="ARBA" id="ARBA00004442"/>
    </source>
</evidence>
<name>A0A3G1KTX8_FORW1</name>
<protein>
    <recommendedName>
        <fullName evidence="9">TolC family protein</fullName>
    </recommendedName>
</protein>
<dbReference type="PANTHER" id="PTHR30026">
    <property type="entry name" value="OUTER MEMBRANE PROTEIN TOLC"/>
    <property type="match status" value="1"/>
</dbReference>
<keyword evidence="3" id="KW-0812">Transmembrane</keyword>
<dbReference type="GO" id="GO:0015562">
    <property type="term" value="F:efflux transmembrane transporter activity"/>
    <property type="evidence" value="ECO:0007669"/>
    <property type="project" value="InterPro"/>
</dbReference>
<keyword evidence="4" id="KW-0472">Membrane</keyword>
<dbReference type="RefSeq" id="WP_148135228.1">
    <property type="nucleotide sequence ID" value="NZ_CP017634.1"/>
</dbReference>
<comment type="subcellular location">
    <subcellularLocation>
        <location evidence="1">Cell outer membrane</location>
    </subcellularLocation>
</comment>
<evidence type="ECO:0000256" key="5">
    <source>
        <dbReference type="ARBA" id="ARBA00023237"/>
    </source>
</evidence>
<accession>A0A3G1KTX8</accession>
<evidence type="ECO:0000313" key="7">
    <source>
        <dbReference type="EMBL" id="ATW25963.1"/>
    </source>
</evidence>
<dbReference type="KEGG" id="fwa:DCMF_15315"/>
<dbReference type="EMBL" id="CP017634">
    <property type="protein sequence ID" value="ATW25963.1"/>
    <property type="molecule type" value="Genomic_DNA"/>
</dbReference>
<dbReference type="GO" id="GO:1990281">
    <property type="term" value="C:efflux pump complex"/>
    <property type="evidence" value="ECO:0007669"/>
    <property type="project" value="TreeGrafter"/>
</dbReference>
<dbReference type="GO" id="GO:0009279">
    <property type="term" value="C:cell outer membrane"/>
    <property type="evidence" value="ECO:0007669"/>
    <property type="project" value="UniProtKB-SubCell"/>
</dbReference>
<evidence type="ECO:0008006" key="9">
    <source>
        <dbReference type="Google" id="ProtNLM"/>
    </source>
</evidence>
<keyword evidence="5" id="KW-0998">Cell outer membrane</keyword>
<proteinExistence type="predicted"/>
<dbReference type="Proteomes" id="UP000323521">
    <property type="component" value="Chromosome"/>
</dbReference>
<dbReference type="GO" id="GO:0015288">
    <property type="term" value="F:porin activity"/>
    <property type="evidence" value="ECO:0007669"/>
    <property type="project" value="TreeGrafter"/>
</dbReference>
<evidence type="ECO:0000313" key="8">
    <source>
        <dbReference type="Proteomes" id="UP000323521"/>
    </source>
</evidence>
<keyword evidence="8" id="KW-1185">Reference proteome</keyword>
<feature type="coiled-coil region" evidence="6">
    <location>
        <begin position="110"/>
        <end position="137"/>
    </location>
</feature>
<dbReference type="Gene3D" id="1.20.1600.10">
    <property type="entry name" value="Outer membrane efflux proteins (OEP)"/>
    <property type="match status" value="2"/>
</dbReference>
<keyword evidence="6" id="KW-0175">Coiled coil</keyword>
<gene>
    <name evidence="7" type="ORF">DCMF_15315</name>
</gene>
<dbReference type="PANTHER" id="PTHR30026:SF20">
    <property type="entry name" value="OUTER MEMBRANE PROTEIN TOLC"/>
    <property type="match status" value="1"/>
</dbReference>
<dbReference type="InterPro" id="IPR051906">
    <property type="entry name" value="TolC-like"/>
</dbReference>
<reference evidence="7 8" key="1">
    <citation type="submission" date="2016-10" db="EMBL/GenBank/DDBJ databases">
        <title>Complete Genome Sequence of Peptococcaceae strain DCMF.</title>
        <authorList>
            <person name="Edwards R.J."/>
            <person name="Holland S.I."/>
            <person name="Deshpande N.P."/>
            <person name="Wong Y.K."/>
            <person name="Ertan H."/>
            <person name="Manefield M."/>
            <person name="Russell T.L."/>
            <person name="Lee M.J."/>
        </authorList>
    </citation>
    <scope>NUCLEOTIDE SEQUENCE [LARGE SCALE GENOMIC DNA]</scope>
    <source>
        <strain evidence="7 8">DCMF</strain>
    </source>
</reference>
<organism evidence="7 8">
    <name type="scientific">Formimonas warabiya</name>
    <dbReference type="NCBI Taxonomy" id="1761012"/>
    <lineage>
        <taxon>Bacteria</taxon>
        <taxon>Bacillati</taxon>
        <taxon>Bacillota</taxon>
        <taxon>Clostridia</taxon>
        <taxon>Eubacteriales</taxon>
        <taxon>Peptococcaceae</taxon>
        <taxon>Candidatus Formimonas</taxon>
    </lineage>
</organism>
<evidence type="ECO:0000256" key="2">
    <source>
        <dbReference type="ARBA" id="ARBA00022452"/>
    </source>
</evidence>